<feature type="region of interest" description="Disordered" evidence="1">
    <location>
        <begin position="53"/>
        <end position="90"/>
    </location>
</feature>
<keyword evidence="2" id="KW-1133">Transmembrane helix</keyword>
<dbReference type="PROSITE" id="PS51724">
    <property type="entry name" value="SPOR"/>
    <property type="match status" value="1"/>
</dbReference>
<comment type="caution">
    <text evidence="4">The sequence shown here is derived from an EMBL/GenBank/DDBJ whole genome shotgun (WGS) entry which is preliminary data.</text>
</comment>
<dbReference type="InterPro" id="IPR036680">
    <property type="entry name" value="SPOR-like_sf"/>
</dbReference>
<reference evidence="4" key="1">
    <citation type="journal article" date="2015" name="Nature">
        <title>Complex archaea that bridge the gap between prokaryotes and eukaryotes.</title>
        <authorList>
            <person name="Spang A."/>
            <person name="Saw J.H."/>
            <person name="Jorgensen S.L."/>
            <person name="Zaremba-Niedzwiedzka K."/>
            <person name="Martijn J."/>
            <person name="Lind A.E."/>
            <person name="van Eijk R."/>
            <person name="Schleper C."/>
            <person name="Guy L."/>
            <person name="Ettema T.J."/>
        </authorList>
    </citation>
    <scope>NUCLEOTIDE SEQUENCE</scope>
</reference>
<evidence type="ECO:0000256" key="2">
    <source>
        <dbReference type="SAM" id="Phobius"/>
    </source>
</evidence>
<sequence length="174" mass="19741">MKNRDYRELQLSSSQLFFIFLAILILGVVIFLLGVSVGKKQTQIMKGAQMTAKEKAGDQISPPAEESKESISKELASLQKATEETQKKPTASDDRTLFYVQVGAFNRREDAVSFAEIFNQRGYPAIVLDPFSSDRKEIFRVRIGGYATREEAQEVRTKIQSETSRETDYFIIRS</sequence>
<keyword evidence="2" id="KW-0812">Transmembrane</keyword>
<evidence type="ECO:0000313" key="4">
    <source>
        <dbReference type="EMBL" id="KKN24798.1"/>
    </source>
</evidence>
<dbReference type="AlphaFoldDB" id="A0A0F9S673"/>
<evidence type="ECO:0000259" key="3">
    <source>
        <dbReference type="PROSITE" id="PS51724"/>
    </source>
</evidence>
<dbReference type="GO" id="GO:0042834">
    <property type="term" value="F:peptidoglycan binding"/>
    <property type="evidence" value="ECO:0007669"/>
    <property type="project" value="InterPro"/>
</dbReference>
<dbReference type="Gene3D" id="3.30.70.1070">
    <property type="entry name" value="Sporulation related repeat"/>
    <property type="match status" value="1"/>
</dbReference>
<protein>
    <recommendedName>
        <fullName evidence="3">SPOR domain-containing protein</fullName>
    </recommendedName>
</protein>
<dbReference type="Pfam" id="PF05036">
    <property type="entry name" value="SPOR"/>
    <property type="match status" value="1"/>
</dbReference>
<gene>
    <name evidence="4" type="ORF">LCGC14_0891190</name>
</gene>
<evidence type="ECO:0000256" key="1">
    <source>
        <dbReference type="SAM" id="MobiDB-lite"/>
    </source>
</evidence>
<dbReference type="EMBL" id="LAZR01002854">
    <property type="protein sequence ID" value="KKN24798.1"/>
    <property type="molecule type" value="Genomic_DNA"/>
</dbReference>
<organism evidence="4">
    <name type="scientific">marine sediment metagenome</name>
    <dbReference type="NCBI Taxonomy" id="412755"/>
    <lineage>
        <taxon>unclassified sequences</taxon>
        <taxon>metagenomes</taxon>
        <taxon>ecological metagenomes</taxon>
    </lineage>
</organism>
<feature type="transmembrane region" description="Helical" evidence="2">
    <location>
        <begin position="16"/>
        <end position="37"/>
    </location>
</feature>
<dbReference type="SUPFAM" id="SSF110997">
    <property type="entry name" value="Sporulation related repeat"/>
    <property type="match status" value="1"/>
</dbReference>
<proteinExistence type="predicted"/>
<name>A0A0F9S673_9ZZZZ</name>
<feature type="domain" description="SPOR" evidence="3">
    <location>
        <begin position="92"/>
        <end position="174"/>
    </location>
</feature>
<keyword evidence="2" id="KW-0472">Membrane</keyword>
<dbReference type="InterPro" id="IPR007730">
    <property type="entry name" value="SPOR-like_dom"/>
</dbReference>
<feature type="compositionally biased region" description="Basic and acidic residues" evidence="1">
    <location>
        <begin position="81"/>
        <end position="90"/>
    </location>
</feature>
<accession>A0A0F9S673</accession>